<proteinExistence type="predicted"/>
<comment type="caution">
    <text evidence="1">The sequence shown here is derived from an EMBL/GenBank/DDBJ whole genome shotgun (WGS) entry which is preliminary data.</text>
</comment>
<evidence type="ECO:0000313" key="2">
    <source>
        <dbReference type="Proteomes" id="UP001152484"/>
    </source>
</evidence>
<gene>
    <name evidence="1" type="ORF">CEURO_LOCUS13583</name>
</gene>
<sequence>MAPKKSKTSSSRAIPPVAGYESVEFATEAHKTLFKEQAKRE</sequence>
<accession>A0A9P0ZF44</accession>
<name>A0A9P0ZF44_CUSEU</name>
<organism evidence="1 2">
    <name type="scientific">Cuscuta europaea</name>
    <name type="common">European dodder</name>
    <dbReference type="NCBI Taxonomy" id="41803"/>
    <lineage>
        <taxon>Eukaryota</taxon>
        <taxon>Viridiplantae</taxon>
        <taxon>Streptophyta</taxon>
        <taxon>Embryophyta</taxon>
        <taxon>Tracheophyta</taxon>
        <taxon>Spermatophyta</taxon>
        <taxon>Magnoliopsida</taxon>
        <taxon>eudicotyledons</taxon>
        <taxon>Gunneridae</taxon>
        <taxon>Pentapetalae</taxon>
        <taxon>asterids</taxon>
        <taxon>lamiids</taxon>
        <taxon>Solanales</taxon>
        <taxon>Convolvulaceae</taxon>
        <taxon>Cuscuteae</taxon>
        <taxon>Cuscuta</taxon>
        <taxon>Cuscuta subgen. Cuscuta</taxon>
    </lineage>
</organism>
<feature type="non-terminal residue" evidence="1">
    <location>
        <position position="41"/>
    </location>
</feature>
<dbReference type="Proteomes" id="UP001152484">
    <property type="component" value="Unassembled WGS sequence"/>
</dbReference>
<dbReference type="AlphaFoldDB" id="A0A9P0ZF44"/>
<protein>
    <submittedName>
        <fullName evidence="1">Uncharacterized protein</fullName>
    </submittedName>
</protein>
<keyword evidence="2" id="KW-1185">Reference proteome</keyword>
<reference evidence="1" key="1">
    <citation type="submission" date="2022-07" db="EMBL/GenBank/DDBJ databases">
        <authorList>
            <person name="Macas J."/>
            <person name="Novak P."/>
            <person name="Neumann P."/>
        </authorList>
    </citation>
    <scope>NUCLEOTIDE SEQUENCE</scope>
</reference>
<dbReference type="EMBL" id="CAMAPE010000035">
    <property type="protein sequence ID" value="CAH9096849.1"/>
    <property type="molecule type" value="Genomic_DNA"/>
</dbReference>
<evidence type="ECO:0000313" key="1">
    <source>
        <dbReference type="EMBL" id="CAH9096849.1"/>
    </source>
</evidence>